<dbReference type="KEGG" id="bgt:106052440"/>
<dbReference type="OrthoDB" id="6050649at2759"/>
<accession>A0A2C9M405</accession>
<dbReference type="AlphaFoldDB" id="A0A2C9M405"/>
<reference evidence="1" key="1">
    <citation type="submission" date="2020-05" db="UniProtKB">
        <authorList>
            <consortium name="EnsemblMetazoa"/>
        </authorList>
    </citation>
    <scope>IDENTIFICATION</scope>
    <source>
        <strain evidence="1">BB02</strain>
    </source>
</reference>
<protein>
    <submittedName>
        <fullName evidence="1">Uncharacterized protein</fullName>
    </submittedName>
</protein>
<gene>
    <name evidence="1" type="primary">106052440</name>
</gene>
<dbReference type="EnsemblMetazoa" id="BGLB038171-RA">
    <property type="protein sequence ID" value="BGLB038171-PA"/>
    <property type="gene ID" value="BGLB038171"/>
</dbReference>
<evidence type="ECO:0000313" key="1">
    <source>
        <dbReference type="EnsemblMetazoa" id="BGLB038171-PA"/>
    </source>
</evidence>
<dbReference type="Proteomes" id="UP000076420">
    <property type="component" value="Unassembled WGS sequence"/>
</dbReference>
<sequence>MKHTKHLKVFPDYETREAIPLEFLFLVRYFSSYMQLNVGCAEHALQSSGCFLDEDVQLQKYIDTIDRTRMSTCGKEVKGSEVGGQHGNNGSEATRSLQYFPLVVCLIMLAVRF</sequence>
<dbReference type="VEuPathDB" id="VectorBase:BGLB038171"/>
<evidence type="ECO:0000313" key="2">
    <source>
        <dbReference type="Proteomes" id="UP000076420"/>
    </source>
</evidence>
<dbReference type="VEuPathDB" id="VectorBase:BGLAX_043204"/>
<name>A0A2C9M405_BIOGL</name>
<organism evidence="1 2">
    <name type="scientific">Biomphalaria glabrata</name>
    <name type="common">Bloodfluke planorb</name>
    <name type="synonym">Freshwater snail</name>
    <dbReference type="NCBI Taxonomy" id="6526"/>
    <lineage>
        <taxon>Eukaryota</taxon>
        <taxon>Metazoa</taxon>
        <taxon>Spiralia</taxon>
        <taxon>Lophotrochozoa</taxon>
        <taxon>Mollusca</taxon>
        <taxon>Gastropoda</taxon>
        <taxon>Heterobranchia</taxon>
        <taxon>Euthyneura</taxon>
        <taxon>Panpulmonata</taxon>
        <taxon>Hygrophila</taxon>
        <taxon>Lymnaeoidea</taxon>
        <taxon>Planorbidae</taxon>
        <taxon>Biomphalaria</taxon>
    </lineage>
</organism>
<proteinExistence type="predicted"/>